<dbReference type="Proteomes" id="UP000259636">
    <property type="component" value="Chromosome"/>
</dbReference>
<keyword evidence="1" id="KW-0812">Transmembrane</keyword>
<feature type="transmembrane region" description="Helical" evidence="1">
    <location>
        <begin position="7"/>
        <end position="29"/>
    </location>
</feature>
<proteinExistence type="predicted"/>
<reference evidence="2 3" key="1">
    <citation type="submission" date="2018-08" db="EMBL/GenBank/DDBJ databases">
        <authorList>
            <person name="Ferrada E.E."/>
            <person name="Latorre B.A."/>
        </authorList>
    </citation>
    <scope>NUCLEOTIDE SEQUENCE [LARGE SCALE GENOMIC DNA]</scope>
    <source>
        <strain evidence="2 3">VK-A60T</strain>
    </source>
</reference>
<dbReference type="AlphaFoldDB" id="A0A385DDT5"/>
<dbReference type="EMBL" id="CP031742">
    <property type="protein sequence ID" value="AXQ56642.1"/>
    <property type="molecule type" value="Genomic_DNA"/>
</dbReference>
<evidence type="ECO:0000313" key="2">
    <source>
        <dbReference type="EMBL" id="AXQ56642.1"/>
    </source>
</evidence>
<dbReference type="KEGG" id="sky:D0C37_19960"/>
<organism evidence="2 3">
    <name type="scientific">Streptomyces koyangensis</name>
    <dbReference type="NCBI Taxonomy" id="188770"/>
    <lineage>
        <taxon>Bacteria</taxon>
        <taxon>Bacillati</taxon>
        <taxon>Actinomycetota</taxon>
        <taxon>Actinomycetes</taxon>
        <taxon>Kitasatosporales</taxon>
        <taxon>Streptomycetaceae</taxon>
        <taxon>Streptomyces</taxon>
        <taxon>Streptomyces aurantiacus group</taxon>
    </lineage>
</organism>
<keyword evidence="1" id="KW-1133">Transmembrane helix</keyword>
<protein>
    <submittedName>
        <fullName evidence="2">Uncharacterized protein</fullName>
    </submittedName>
</protein>
<gene>
    <name evidence="2" type="ORF">D0C37_19960</name>
</gene>
<sequence length="96" mass="10170">MTVVANLCLGVIGLFPFFLLSVYVSNLGLAGGAPLGWTLVVVPLTVGFGALWFLVNRGLRKLTAPVHARRHWWLAVLLTSAPTLSLPVGALLSGSF</sequence>
<evidence type="ECO:0000313" key="3">
    <source>
        <dbReference type="Proteomes" id="UP000259636"/>
    </source>
</evidence>
<accession>A0A385DDT5</accession>
<feature type="transmembrane region" description="Helical" evidence="1">
    <location>
        <begin position="71"/>
        <end position="92"/>
    </location>
</feature>
<evidence type="ECO:0000256" key="1">
    <source>
        <dbReference type="SAM" id="Phobius"/>
    </source>
</evidence>
<name>A0A385DDT5_9ACTN</name>
<feature type="transmembrane region" description="Helical" evidence="1">
    <location>
        <begin position="35"/>
        <end position="59"/>
    </location>
</feature>
<keyword evidence="1" id="KW-0472">Membrane</keyword>